<dbReference type="RefSeq" id="WP_068848001.1">
    <property type="nucleotide sequence ID" value="NZ_LYDR01000093.1"/>
</dbReference>
<dbReference type="EMBL" id="LYDR01000093">
    <property type="protein sequence ID" value="ODA31052.1"/>
    <property type="molecule type" value="Genomic_DNA"/>
</dbReference>
<evidence type="ECO:0000256" key="1">
    <source>
        <dbReference type="SAM" id="MobiDB-lite"/>
    </source>
</evidence>
<protein>
    <recommendedName>
        <fullName evidence="4">Zinc-finger domain-containing protein</fullName>
    </recommendedName>
</protein>
<gene>
    <name evidence="2" type="ORF">A6X21_22950</name>
</gene>
<dbReference type="OrthoDB" id="211971at2"/>
<feature type="region of interest" description="Disordered" evidence="1">
    <location>
        <begin position="226"/>
        <end position="258"/>
    </location>
</feature>
<evidence type="ECO:0008006" key="4">
    <source>
        <dbReference type="Google" id="ProtNLM"/>
    </source>
</evidence>
<evidence type="ECO:0000313" key="2">
    <source>
        <dbReference type="EMBL" id="ODA31052.1"/>
    </source>
</evidence>
<sequence>MDCKQFRHELALAADASDDVATESEAALASRVSPAARLHLLSCTACQKFEAELTTAMQALHAVALECRLSDLSSSQRERFRNDDSKPPLPVAGHGIPVTLQLLAEHLPDRTEETIPFRSWAEMKHAAGLTSGVDPMMSPAMPAAQGAGHGRSSRRKMSSAGWYPTIAVMAASVLIAASLTNPLIVPDGDASGHRVATRNLFNDPRFLNQSSDFQSQTLVPVSLEQQWTTPPVMPEFPQEADVETAPKPQRRTHQKRNQ</sequence>
<dbReference type="Proteomes" id="UP000094828">
    <property type="component" value="Unassembled WGS sequence"/>
</dbReference>
<evidence type="ECO:0000313" key="3">
    <source>
        <dbReference type="Proteomes" id="UP000094828"/>
    </source>
</evidence>
<feature type="compositionally biased region" description="Basic residues" evidence="1">
    <location>
        <begin position="248"/>
        <end position="258"/>
    </location>
</feature>
<comment type="caution">
    <text evidence="2">The sequence shown here is derived from an EMBL/GenBank/DDBJ whole genome shotgun (WGS) entry which is preliminary data.</text>
</comment>
<reference evidence="2 3" key="1">
    <citation type="submission" date="2016-05" db="EMBL/GenBank/DDBJ databases">
        <title>Genomic and physiological characterization of Planctopirus sp. isolated from fresh water lake.</title>
        <authorList>
            <person name="Subhash Y."/>
            <person name="Ramana C."/>
        </authorList>
    </citation>
    <scope>NUCLEOTIDE SEQUENCE [LARGE SCALE GENOMIC DNA]</scope>
    <source>
        <strain evidence="2 3">JC280</strain>
    </source>
</reference>
<accession>A0A1C3ECS6</accession>
<organism evidence="2 3">
    <name type="scientific">Planctopirus hydrillae</name>
    <dbReference type="NCBI Taxonomy" id="1841610"/>
    <lineage>
        <taxon>Bacteria</taxon>
        <taxon>Pseudomonadati</taxon>
        <taxon>Planctomycetota</taxon>
        <taxon>Planctomycetia</taxon>
        <taxon>Planctomycetales</taxon>
        <taxon>Planctomycetaceae</taxon>
        <taxon>Planctopirus</taxon>
    </lineage>
</organism>
<dbReference type="AlphaFoldDB" id="A0A1C3ECS6"/>
<keyword evidence="3" id="KW-1185">Reference proteome</keyword>
<proteinExistence type="predicted"/>
<name>A0A1C3ECS6_9PLAN</name>